<evidence type="ECO:0000256" key="19">
    <source>
        <dbReference type="ARBA" id="ARBA00047847"/>
    </source>
</evidence>
<evidence type="ECO:0000256" key="5">
    <source>
        <dbReference type="ARBA" id="ARBA00010195"/>
    </source>
</evidence>
<keyword evidence="8" id="KW-0808">Transferase</keyword>
<protein>
    <recommendedName>
        <fullName evidence="6">protein xylosyltransferase</fullName>
        <ecNumber evidence="6">2.4.2.26</ecNumber>
    </recommendedName>
    <alternativeName>
        <fullName evidence="18">Peptide O-xylosyltransferase</fullName>
    </alternativeName>
</protein>
<evidence type="ECO:0000256" key="17">
    <source>
        <dbReference type="ARBA" id="ARBA00023180"/>
    </source>
</evidence>
<name>A0ABP0SNK5_9DINO</name>
<evidence type="ECO:0000256" key="6">
    <source>
        <dbReference type="ARBA" id="ARBA00011972"/>
    </source>
</evidence>
<evidence type="ECO:0000256" key="10">
    <source>
        <dbReference type="ARBA" id="ARBA00022723"/>
    </source>
</evidence>
<evidence type="ECO:0000256" key="15">
    <source>
        <dbReference type="ARBA" id="ARBA00023136"/>
    </source>
</evidence>
<comment type="subcellular location">
    <subcellularLocation>
        <location evidence="2">Endoplasmic reticulum membrane</location>
        <topology evidence="2">Single-pass type II membrane protein</topology>
    </subcellularLocation>
    <subcellularLocation>
        <location evidence="1">Golgi apparatus membrane</location>
        <topology evidence="1">Single-pass type II membrane protein</topology>
    </subcellularLocation>
</comment>
<evidence type="ECO:0000256" key="8">
    <source>
        <dbReference type="ARBA" id="ARBA00022679"/>
    </source>
</evidence>
<comment type="pathway">
    <text evidence="3">Glycan metabolism; chondroitin sulfate biosynthesis.</text>
</comment>
<evidence type="ECO:0000256" key="18">
    <source>
        <dbReference type="ARBA" id="ARBA00042865"/>
    </source>
</evidence>
<dbReference type="Pfam" id="PF02485">
    <property type="entry name" value="Branch"/>
    <property type="match status" value="1"/>
</dbReference>
<keyword evidence="16" id="KW-1015">Disulfide bond</keyword>
<keyword evidence="14" id="KW-0333">Golgi apparatus</keyword>
<evidence type="ECO:0000256" key="14">
    <source>
        <dbReference type="ARBA" id="ARBA00023034"/>
    </source>
</evidence>
<keyword evidence="10" id="KW-0479">Metal-binding</keyword>
<dbReference type="InterPro" id="IPR003406">
    <property type="entry name" value="Glyco_trans_14"/>
</dbReference>
<keyword evidence="21" id="KW-1185">Reference proteome</keyword>
<organism evidence="20 21">
    <name type="scientific">Durusdinium trenchii</name>
    <dbReference type="NCBI Taxonomy" id="1381693"/>
    <lineage>
        <taxon>Eukaryota</taxon>
        <taxon>Sar</taxon>
        <taxon>Alveolata</taxon>
        <taxon>Dinophyceae</taxon>
        <taxon>Suessiales</taxon>
        <taxon>Symbiodiniaceae</taxon>
        <taxon>Durusdinium</taxon>
    </lineage>
</organism>
<evidence type="ECO:0000256" key="9">
    <source>
        <dbReference type="ARBA" id="ARBA00022692"/>
    </source>
</evidence>
<gene>
    <name evidence="20" type="ORF">CCMP2556_LOCUS52731</name>
</gene>
<keyword evidence="11" id="KW-0256">Endoplasmic reticulum</keyword>
<keyword evidence="7" id="KW-0328">Glycosyltransferase</keyword>
<comment type="similarity">
    <text evidence="5">Belongs to the glycosyltransferase 14 family. XylT subfamily.</text>
</comment>
<comment type="caution">
    <text evidence="20">The sequence shown here is derived from an EMBL/GenBank/DDBJ whole genome shotgun (WGS) entry which is preliminary data.</text>
</comment>
<reference evidence="20 21" key="1">
    <citation type="submission" date="2024-02" db="EMBL/GenBank/DDBJ databases">
        <authorList>
            <person name="Chen Y."/>
            <person name="Shah S."/>
            <person name="Dougan E. K."/>
            <person name="Thang M."/>
            <person name="Chan C."/>
        </authorList>
    </citation>
    <scope>NUCLEOTIDE SEQUENCE [LARGE SCALE GENOMIC DNA]</scope>
</reference>
<evidence type="ECO:0000256" key="16">
    <source>
        <dbReference type="ARBA" id="ARBA00023157"/>
    </source>
</evidence>
<dbReference type="Proteomes" id="UP001642484">
    <property type="component" value="Unassembled WGS sequence"/>
</dbReference>
<sequence>MARFGRALQKAVNTGRESSEAELEQDLQHLRPRTSARCFQQTLDFYRERVRLAAEHRRPRKLGEDGCPAEAAAMPVQMSLQSARQAAVAFLILANDYLAQVRRLIARILHPTEGLVLCHLDAKVARVEDLEHFRRWARGFHQGAERVQIFSSFSVHRGGRSMLDVQLKALQLLLASPIAWDYYVNLSDTHYPAEAMSWVGSYLWLHRGVNYARITSTKFYDPTLQGGKEATYAGPRREDLFISCDRSLAFECEGQLMSLTPGVKYPPLWSGVKAASGPEWLVLTRDFVEYVLEGLNTGPAGRTTNLVRAIYEDLASLSIPEETFFQTLLLTSPFCHRLLRHEFLYLDLYNAPWRQSQHSDFPFQSPRPLNGSHLREIATEEPWFVRKLTSTPPGRALRSALEAFVARRERSRWVPTQTLHRGLLAALRQDLGPLKEATAWHQPALPPPPRSPMRLPRPRRLRLRVARGAVAGTLDVTERLAVATGKTRPTAALPPVVAIRLGCSWAEELWDYEGEVSIVPDSCEARKDGWAEGREGWPGFHITFKQILEDGWTKTCKHLDEYQRRISEQHWALDDRDWWRLADLPFFRRFGWVLVNGNTLLDHNRP</sequence>
<dbReference type="PANTHER" id="PTHR46025:SF3">
    <property type="entry name" value="XYLOSYLTRANSFERASE OXT"/>
    <property type="match status" value="1"/>
</dbReference>
<dbReference type="InterPro" id="IPR043538">
    <property type="entry name" value="XYLT"/>
</dbReference>
<evidence type="ECO:0000256" key="2">
    <source>
        <dbReference type="ARBA" id="ARBA00004648"/>
    </source>
</evidence>
<proteinExistence type="inferred from homology"/>
<keyword evidence="13" id="KW-1133">Transmembrane helix</keyword>
<dbReference type="EC" id="2.4.2.26" evidence="6"/>
<dbReference type="EMBL" id="CAXAMN010027928">
    <property type="protein sequence ID" value="CAK9113978.1"/>
    <property type="molecule type" value="Genomic_DNA"/>
</dbReference>
<keyword evidence="15" id="KW-0472">Membrane</keyword>
<accession>A0ABP0SNK5</accession>
<evidence type="ECO:0000313" key="21">
    <source>
        <dbReference type="Proteomes" id="UP001642484"/>
    </source>
</evidence>
<evidence type="ECO:0000256" key="11">
    <source>
        <dbReference type="ARBA" id="ARBA00022824"/>
    </source>
</evidence>
<evidence type="ECO:0000256" key="7">
    <source>
        <dbReference type="ARBA" id="ARBA00022676"/>
    </source>
</evidence>
<keyword evidence="12" id="KW-0735">Signal-anchor</keyword>
<evidence type="ECO:0000256" key="4">
    <source>
        <dbReference type="ARBA" id="ARBA00005093"/>
    </source>
</evidence>
<evidence type="ECO:0000256" key="13">
    <source>
        <dbReference type="ARBA" id="ARBA00022989"/>
    </source>
</evidence>
<evidence type="ECO:0000256" key="1">
    <source>
        <dbReference type="ARBA" id="ARBA00004323"/>
    </source>
</evidence>
<keyword evidence="9" id="KW-0812">Transmembrane</keyword>
<comment type="catalytic activity">
    <reaction evidence="19">
        <text>UDP-alpha-D-xylose + L-seryl-[protein] = 3-O-(beta-D-xylosyl)-L-seryl-[protein] + UDP + H(+)</text>
        <dbReference type="Rhea" id="RHEA:50192"/>
        <dbReference type="Rhea" id="RHEA-COMP:9863"/>
        <dbReference type="Rhea" id="RHEA-COMP:12567"/>
        <dbReference type="ChEBI" id="CHEBI:15378"/>
        <dbReference type="ChEBI" id="CHEBI:29999"/>
        <dbReference type="ChEBI" id="CHEBI:57632"/>
        <dbReference type="ChEBI" id="CHEBI:58223"/>
        <dbReference type="ChEBI" id="CHEBI:132085"/>
        <dbReference type="EC" id="2.4.2.26"/>
    </reaction>
</comment>
<keyword evidence="17" id="KW-0325">Glycoprotein</keyword>
<evidence type="ECO:0000313" key="20">
    <source>
        <dbReference type="EMBL" id="CAK9113978.1"/>
    </source>
</evidence>
<evidence type="ECO:0000256" key="3">
    <source>
        <dbReference type="ARBA" id="ARBA00004840"/>
    </source>
</evidence>
<comment type="pathway">
    <text evidence="4">Glycan metabolism; heparan sulfate biosynthesis.</text>
</comment>
<dbReference type="PANTHER" id="PTHR46025">
    <property type="entry name" value="XYLOSYLTRANSFERASE OXT"/>
    <property type="match status" value="1"/>
</dbReference>
<evidence type="ECO:0000256" key="12">
    <source>
        <dbReference type="ARBA" id="ARBA00022968"/>
    </source>
</evidence>